<evidence type="ECO:0000256" key="1">
    <source>
        <dbReference type="SAM" id="Phobius"/>
    </source>
</evidence>
<evidence type="ECO:0000313" key="2">
    <source>
        <dbReference type="EMBL" id="KAK9989777.1"/>
    </source>
</evidence>
<keyword evidence="1" id="KW-0812">Transmembrane</keyword>
<protein>
    <submittedName>
        <fullName evidence="2">Uncharacterized protein</fullName>
    </submittedName>
</protein>
<dbReference type="Proteomes" id="UP001459277">
    <property type="component" value="Unassembled WGS sequence"/>
</dbReference>
<sequence>MPLQCFGTMHSVGYATAVLWHCALSVFALFIYSAVLTFQLQLPIDADEEKLNRRRSSLNEPSPISRNRLHSVTDFVAVFSFRRRFRRDLHHSVAIFIIPSRSSSFRRDLHHPSPIRCRYSSFHRRSSSFRRRHSHSVAVFPFRRRFRRDLHHSVADLSPIFIIPSPVHHAVAVAPFHRRSVALFGSLCPEPFPEVSKKFLKDNKIKLFTF</sequence>
<keyword evidence="1" id="KW-1133">Transmembrane helix</keyword>
<reference evidence="2 3" key="1">
    <citation type="submission" date="2024-01" db="EMBL/GenBank/DDBJ databases">
        <title>A telomere-to-telomere, gap-free genome of sweet tea (Lithocarpus litseifolius).</title>
        <authorList>
            <person name="Zhou J."/>
        </authorList>
    </citation>
    <scope>NUCLEOTIDE SEQUENCE [LARGE SCALE GENOMIC DNA]</scope>
    <source>
        <strain evidence="2">Zhou-2022a</strain>
        <tissue evidence="2">Leaf</tissue>
    </source>
</reference>
<feature type="transmembrane region" description="Helical" evidence="1">
    <location>
        <begin position="12"/>
        <end position="35"/>
    </location>
</feature>
<comment type="caution">
    <text evidence="2">The sequence shown here is derived from an EMBL/GenBank/DDBJ whole genome shotgun (WGS) entry which is preliminary data.</text>
</comment>
<proteinExistence type="predicted"/>
<keyword evidence="1" id="KW-0472">Membrane</keyword>
<dbReference type="AlphaFoldDB" id="A0AAW2BXA5"/>
<dbReference type="EMBL" id="JAZDWU010000010">
    <property type="protein sequence ID" value="KAK9989777.1"/>
    <property type="molecule type" value="Genomic_DNA"/>
</dbReference>
<keyword evidence="3" id="KW-1185">Reference proteome</keyword>
<name>A0AAW2BXA5_9ROSI</name>
<accession>A0AAW2BXA5</accession>
<gene>
    <name evidence="2" type="ORF">SO802_030016</name>
</gene>
<evidence type="ECO:0000313" key="3">
    <source>
        <dbReference type="Proteomes" id="UP001459277"/>
    </source>
</evidence>
<organism evidence="2 3">
    <name type="scientific">Lithocarpus litseifolius</name>
    <dbReference type="NCBI Taxonomy" id="425828"/>
    <lineage>
        <taxon>Eukaryota</taxon>
        <taxon>Viridiplantae</taxon>
        <taxon>Streptophyta</taxon>
        <taxon>Embryophyta</taxon>
        <taxon>Tracheophyta</taxon>
        <taxon>Spermatophyta</taxon>
        <taxon>Magnoliopsida</taxon>
        <taxon>eudicotyledons</taxon>
        <taxon>Gunneridae</taxon>
        <taxon>Pentapetalae</taxon>
        <taxon>rosids</taxon>
        <taxon>fabids</taxon>
        <taxon>Fagales</taxon>
        <taxon>Fagaceae</taxon>
        <taxon>Lithocarpus</taxon>
    </lineage>
</organism>